<keyword evidence="4" id="KW-1185">Reference proteome</keyword>
<evidence type="ECO:0000256" key="1">
    <source>
        <dbReference type="SAM" id="MobiDB-lite"/>
    </source>
</evidence>
<name>A0A803QBH8_CANSA</name>
<feature type="region of interest" description="Disordered" evidence="1">
    <location>
        <begin position="227"/>
        <end position="336"/>
    </location>
</feature>
<dbReference type="Gramene" id="evm.model.08.515">
    <property type="protein sequence ID" value="cds.evm.model.08.515"/>
    <property type="gene ID" value="evm.TU.08.515"/>
</dbReference>
<dbReference type="PANTHER" id="PTHR33116">
    <property type="entry name" value="REVERSE TRANSCRIPTASE ZINC-BINDING DOMAIN-CONTAINING PROTEIN-RELATED-RELATED"/>
    <property type="match status" value="1"/>
</dbReference>
<dbReference type="Proteomes" id="UP000596661">
    <property type="component" value="Chromosome 8"/>
</dbReference>
<dbReference type="Pfam" id="PF13966">
    <property type="entry name" value="zf-RVT"/>
    <property type="match status" value="1"/>
</dbReference>
<evidence type="ECO:0000313" key="4">
    <source>
        <dbReference type="Proteomes" id="UP000596661"/>
    </source>
</evidence>
<feature type="domain" description="Reverse transcriptase" evidence="2">
    <location>
        <begin position="657"/>
        <end position="1069"/>
    </location>
</feature>
<feature type="compositionally biased region" description="Polar residues" evidence="1">
    <location>
        <begin position="233"/>
        <end position="278"/>
    </location>
</feature>
<protein>
    <recommendedName>
        <fullName evidence="2">Reverse transcriptase domain-containing protein</fullName>
    </recommendedName>
</protein>
<dbReference type="EMBL" id="UZAU01000685">
    <property type="status" value="NOT_ANNOTATED_CDS"/>
    <property type="molecule type" value="Genomic_DNA"/>
</dbReference>
<dbReference type="SUPFAM" id="SSF56672">
    <property type="entry name" value="DNA/RNA polymerases"/>
    <property type="match status" value="1"/>
</dbReference>
<dbReference type="PROSITE" id="PS50878">
    <property type="entry name" value="RT_POL"/>
    <property type="match status" value="1"/>
</dbReference>
<dbReference type="SUPFAM" id="SSF56219">
    <property type="entry name" value="DNase I-like"/>
    <property type="match status" value="1"/>
</dbReference>
<dbReference type="Gene3D" id="3.60.10.10">
    <property type="entry name" value="Endonuclease/exonuclease/phosphatase"/>
    <property type="match status" value="1"/>
</dbReference>
<dbReference type="InterPro" id="IPR043502">
    <property type="entry name" value="DNA/RNA_pol_sf"/>
</dbReference>
<evidence type="ECO:0000313" key="3">
    <source>
        <dbReference type="EnsemblPlants" id="cds.evm.model.08.515"/>
    </source>
</evidence>
<dbReference type="InterPro" id="IPR000477">
    <property type="entry name" value="RT_dom"/>
</dbReference>
<feature type="compositionally biased region" description="Polar residues" evidence="1">
    <location>
        <begin position="77"/>
        <end position="117"/>
    </location>
</feature>
<reference evidence="3" key="2">
    <citation type="submission" date="2021-03" db="UniProtKB">
        <authorList>
            <consortium name="EnsemblPlants"/>
        </authorList>
    </citation>
    <scope>IDENTIFICATION</scope>
</reference>
<feature type="compositionally biased region" description="Basic residues" evidence="1">
    <location>
        <begin position="327"/>
        <end position="336"/>
    </location>
</feature>
<dbReference type="Pfam" id="PF00078">
    <property type="entry name" value="RVT_1"/>
    <property type="match status" value="1"/>
</dbReference>
<reference evidence="3" key="1">
    <citation type="submission" date="2018-11" db="EMBL/GenBank/DDBJ databases">
        <authorList>
            <person name="Grassa J C."/>
        </authorList>
    </citation>
    <scope>NUCLEOTIDE SEQUENCE [LARGE SCALE GENOMIC DNA]</scope>
</reference>
<sequence>MVITDSWEARESRRQLPGKRRLVEQLVEELPATEEERVCRFPMVTLPRIGEVCPFDDTANLVVPKVPALPPHLDSSVAVNDSDISSPTQTSSDSTLVSSTAPDFSKEGQTPTEASSMTPAICLSSSDCIGGNSERGKINFKDRMGSYSALLGSQAQPIQWPSNDLWNLGFKTLTGLGTVDKFMTEPSLFNPILGIEDFRSLESDFGPKKRKALEGVFIDPNNINKPALGPMISPNTQSPSPSLNETQALSPSQSNDPKVDPTTSRAVSSYSPGSSDTIIQRRKRGRPALKDSGKSILDSANLSPQSGIKRRGRPRKSEGILDPKTQSLKRKSSIASRKRHASIVSCWDKNTFDLKKSPPKHYESNRLELSWSRECSDSSTTEGFNPEVESRITCVIRSQITGREAKNFYVKDSFRNFFYVPPVGTAGGLVMCWMKGVDCKIESADKFRITACISSDPPSKPWIFMGIYGPPVYADKEAFWTDVGDYVSNCHLRVVLMGDLSGTLKDSDCLNYSRTCNIARYSFDLRRAVQSSGLIDPCFLGTKFTWFKKGSSSTGGSSLKRARLDRALANVEWRLARPNAIVSHLTASSSDHSPILLDTCGGRHCTKPQFKYELMWDRDPRIFWVVKNAWMLHPHENPMVNMYHKLKATKDHLRKWNFSHFRKLSTQISEARTRLLELESTNLVDEATHSEARATLNEALAREETFWRQKSRVSWLKEGDRATKFFMASTVTRRRRNYIQSLKNEQGDSFEEPKDIATVFINKFSKIFSKTQNRSCLGDFEWHFAGLNSHLGEDLYHTPNEEEVYNALKAMGPDRAPGPDGLPAAFFKTHWDTIRGDLMAMMQYFFATAKLPDFINDTNLVLIPKKDNPEIVHSMSKKKGSKGFMMIKLDMEKAFDKMDWDFILESLQFHGIETPLLQWISSCIQTKRLNLLINGVNQGRFAPFCGLRQGDLLSPALFILAVDLVSRLFTKFNLQGKIKGFKTSRAATPITHLMFADDVMLFGQASLKEAGAFMQCLETYCSWSGQSVNYQKSTIHFSKGVPRNRADAIANKLGMKRMKEEAQYLGLPLFKSRHRSRDLKFLVSKVHRRIEVIPSSIANAIDRSLRCFWWGDSESRKTVHTIDWGSLCKSKLHGGLGFRQTKDINKAFILKWGWKMVAEPSSLWCQSIKDKYLKGSTFWDVQIKGSDSRMWKAILNSRPQLWQGLCRRIGDGSSTSIWFDPWVPSDARTILNIGLPATKQNDSWRWLGESNGIFSIKSAHHLITKRRCADSPQRTWKLIWNNPIHVRLKVLWWHIMSNALPTREKIDQAFNLPSTLCPICDKESESSLHLLWNCDYASALWFGCCWGIRTDIRNFRNWEEWTNWFECNRNRPATLSFNDFMTGALCIFDVIWKVRNEVIHGGHLLQISKAMSIASMRLNDHLACKMDQPATTAASVLTPPSGWLNCCSDVNIDSNHSFGAAVFRDSMNRICSVVTDRFPMDETTF</sequence>
<accession>A0A803QBH8</accession>
<dbReference type="InterPro" id="IPR036691">
    <property type="entry name" value="Endo/exonu/phosph_ase_sf"/>
</dbReference>
<dbReference type="PANTHER" id="PTHR33116:SF86">
    <property type="entry name" value="REVERSE TRANSCRIPTASE DOMAIN-CONTAINING PROTEIN"/>
    <property type="match status" value="1"/>
</dbReference>
<dbReference type="InterPro" id="IPR026960">
    <property type="entry name" value="RVT-Znf"/>
</dbReference>
<evidence type="ECO:0000259" key="2">
    <source>
        <dbReference type="PROSITE" id="PS50878"/>
    </source>
</evidence>
<feature type="region of interest" description="Disordered" evidence="1">
    <location>
        <begin position="74"/>
        <end position="117"/>
    </location>
</feature>
<organism evidence="3 4">
    <name type="scientific">Cannabis sativa</name>
    <name type="common">Hemp</name>
    <name type="synonym">Marijuana</name>
    <dbReference type="NCBI Taxonomy" id="3483"/>
    <lineage>
        <taxon>Eukaryota</taxon>
        <taxon>Viridiplantae</taxon>
        <taxon>Streptophyta</taxon>
        <taxon>Embryophyta</taxon>
        <taxon>Tracheophyta</taxon>
        <taxon>Spermatophyta</taxon>
        <taxon>Magnoliopsida</taxon>
        <taxon>eudicotyledons</taxon>
        <taxon>Gunneridae</taxon>
        <taxon>Pentapetalae</taxon>
        <taxon>rosids</taxon>
        <taxon>fabids</taxon>
        <taxon>Rosales</taxon>
        <taxon>Cannabaceae</taxon>
        <taxon>Cannabis</taxon>
    </lineage>
</organism>
<dbReference type="EnsemblPlants" id="evm.model.08.515">
    <property type="protein sequence ID" value="cds.evm.model.08.515"/>
    <property type="gene ID" value="evm.TU.08.515"/>
</dbReference>
<proteinExistence type="predicted"/>